<name>A0A0F8W4T3_9ZZZZ</name>
<organism evidence="2">
    <name type="scientific">marine sediment metagenome</name>
    <dbReference type="NCBI Taxonomy" id="412755"/>
    <lineage>
        <taxon>unclassified sequences</taxon>
        <taxon>metagenomes</taxon>
        <taxon>ecological metagenomes</taxon>
    </lineage>
</organism>
<feature type="domain" description="Tyrosine specific protein phosphatases" evidence="1">
    <location>
        <begin position="50"/>
        <end position="121"/>
    </location>
</feature>
<dbReference type="AlphaFoldDB" id="A0A0F8W4T3"/>
<sequence>PISAPSNWYSEMTENQIAKSLWVGDDKFNGTDYDCIIDLREWNAEKTFEEEDYQYVDGIIEDINIGLTHGKTLVHCHGGMDKSPFAVAMYLHVHHNLPPLEAYDAVQKRRKQTIIHGEWVFPYIEYLGTESPHIKMLKSCRKTR</sequence>
<evidence type="ECO:0000259" key="1">
    <source>
        <dbReference type="PROSITE" id="PS50056"/>
    </source>
</evidence>
<evidence type="ECO:0000313" key="2">
    <source>
        <dbReference type="EMBL" id="KKK51583.1"/>
    </source>
</evidence>
<dbReference type="EMBL" id="LAZR01067441">
    <property type="protein sequence ID" value="KKK51583.1"/>
    <property type="molecule type" value="Genomic_DNA"/>
</dbReference>
<dbReference type="InterPro" id="IPR000387">
    <property type="entry name" value="Tyr_Pase_dom"/>
</dbReference>
<dbReference type="InterPro" id="IPR029021">
    <property type="entry name" value="Prot-tyrosine_phosphatase-like"/>
</dbReference>
<dbReference type="Gene3D" id="3.90.190.10">
    <property type="entry name" value="Protein tyrosine phosphatase superfamily"/>
    <property type="match status" value="1"/>
</dbReference>
<protein>
    <recommendedName>
        <fullName evidence="1">Tyrosine specific protein phosphatases domain-containing protein</fullName>
    </recommendedName>
</protein>
<proteinExistence type="predicted"/>
<feature type="non-terminal residue" evidence="2">
    <location>
        <position position="1"/>
    </location>
</feature>
<reference evidence="2" key="1">
    <citation type="journal article" date="2015" name="Nature">
        <title>Complex archaea that bridge the gap between prokaryotes and eukaryotes.</title>
        <authorList>
            <person name="Spang A."/>
            <person name="Saw J.H."/>
            <person name="Jorgensen S.L."/>
            <person name="Zaremba-Niedzwiedzka K."/>
            <person name="Martijn J."/>
            <person name="Lind A.E."/>
            <person name="van Eijk R."/>
            <person name="Schleper C."/>
            <person name="Guy L."/>
            <person name="Ettema T.J."/>
        </authorList>
    </citation>
    <scope>NUCLEOTIDE SEQUENCE</scope>
</reference>
<accession>A0A0F8W4T3</accession>
<dbReference type="SUPFAM" id="SSF52799">
    <property type="entry name" value="(Phosphotyrosine protein) phosphatases II"/>
    <property type="match status" value="1"/>
</dbReference>
<gene>
    <name evidence="2" type="ORF">LCGC14_3113520</name>
</gene>
<dbReference type="PROSITE" id="PS50056">
    <property type="entry name" value="TYR_PHOSPHATASE_2"/>
    <property type="match status" value="1"/>
</dbReference>
<comment type="caution">
    <text evidence="2">The sequence shown here is derived from an EMBL/GenBank/DDBJ whole genome shotgun (WGS) entry which is preliminary data.</text>
</comment>